<accession>A0AAJ3Z0N5</accession>
<dbReference type="Proteomes" id="UP000288675">
    <property type="component" value="Chromosome"/>
</dbReference>
<gene>
    <name evidence="1" type="ORF">EQZ20_14940</name>
</gene>
<proteinExistence type="predicted"/>
<protein>
    <submittedName>
        <fullName evidence="1">DUF2624 domain-containing protein</fullName>
    </submittedName>
</protein>
<sequence>MGVILFQKIVLQRLNQVTADEVLKYAKQYGIHVTRKQALEVEKLVNGKNINIFNEKERNKLLSQVEAVTSKEAVQLLNQLFEQYVSRG</sequence>
<dbReference type="KEGG" id="bgy:BGLY_2964"/>
<dbReference type="InterPro" id="IPR020277">
    <property type="entry name" value="DUF2624"/>
</dbReference>
<dbReference type="EMBL" id="CP035232">
    <property type="protein sequence ID" value="QAT66069.1"/>
    <property type="molecule type" value="Genomic_DNA"/>
</dbReference>
<organism evidence="1 2">
    <name type="scientific">Bacillus glycinifermentans</name>
    <dbReference type="NCBI Taxonomy" id="1664069"/>
    <lineage>
        <taxon>Bacteria</taxon>
        <taxon>Bacillati</taxon>
        <taxon>Bacillota</taxon>
        <taxon>Bacilli</taxon>
        <taxon>Bacillales</taxon>
        <taxon>Bacillaceae</taxon>
        <taxon>Bacillus</taxon>
    </lineage>
</organism>
<reference evidence="1 2" key="1">
    <citation type="submission" date="2019-01" db="EMBL/GenBank/DDBJ databases">
        <title>Genome sequence of Bacillus glycinifermentans SRCM103574.</title>
        <authorList>
            <person name="Kong H.-J."/>
            <person name="Jeong S.-Y."/>
            <person name="Jeong D.-Y."/>
        </authorList>
    </citation>
    <scope>NUCLEOTIDE SEQUENCE [LARGE SCALE GENOMIC DNA]</scope>
    <source>
        <strain evidence="1 2">SRCM103574</strain>
    </source>
</reference>
<dbReference type="AlphaFoldDB" id="A0AAJ3Z0N5"/>
<dbReference type="Pfam" id="PF11116">
    <property type="entry name" value="DUF2624"/>
    <property type="match status" value="1"/>
</dbReference>
<evidence type="ECO:0000313" key="1">
    <source>
        <dbReference type="EMBL" id="QAT66069.1"/>
    </source>
</evidence>
<evidence type="ECO:0000313" key="2">
    <source>
        <dbReference type="Proteomes" id="UP000288675"/>
    </source>
</evidence>
<name>A0AAJ3Z0N5_9BACI</name>